<accession>A0A5B7GGW3</accession>
<dbReference type="Proteomes" id="UP000324222">
    <property type="component" value="Unassembled WGS sequence"/>
</dbReference>
<dbReference type="EMBL" id="VSRR010015457">
    <property type="protein sequence ID" value="MPC58192.1"/>
    <property type="molecule type" value="Genomic_DNA"/>
</dbReference>
<reference evidence="2 3" key="1">
    <citation type="submission" date="2019-05" db="EMBL/GenBank/DDBJ databases">
        <title>Another draft genome of Portunus trituberculatus and its Hox gene families provides insights of decapod evolution.</title>
        <authorList>
            <person name="Jeong J.-H."/>
            <person name="Song I."/>
            <person name="Kim S."/>
            <person name="Choi T."/>
            <person name="Kim D."/>
            <person name="Ryu S."/>
            <person name="Kim W."/>
        </authorList>
    </citation>
    <scope>NUCLEOTIDE SEQUENCE [LARGE SCALE GENOMIC DNA]</scope>
    <source>
        <tissue evidence="2">Muscle</tissue>
    </source>
</reference>
<dbReference type="AlphaFoldDB" id="A0A5B7GGW3"/>
<evidence type="ECO:0000256" key="1">
    <source>
        <dbReference type="SAM" id="MobiDB-lite"/>
    </source>
</evidence>
<feature type="compositionally biased region" description="Basic and acidic residues" evidence="1">
    <location>
        <begin position="189"/>
        <end position="206"/>
    </location>
</feature>
<comment type="caution">
    <text evidence="2">The sequence shown here is derived from an EMBL/GenBank/DDBJ whole genome shotgun (WGS) entry which is preliminary data.</text>
</comment>
<sequence>MFTTGVKAGQGSVQCGTVFSVFIGCAAAATPQEIPKLQVPAQTQNQKASRPPQQVRKKAVTGVRAAPGQARPCSGCKDSVKVRPSAQFPVLQGFKEGFLPFLPTTQHPLRPVPDSAACPTMYPLRWPQLDELSGYPAAFLESFPTQQWSASLHLPAPQLIPTSSSSSSSSHNLPSDLNPRDTPGIFRPWESEKKEVSENHHAAAGQ</sequence>
<dbReference type="OrthoDB" id="6247875at2759"/>
<keyword evidence="3" id="KW-1185">Reference proteome</keyword>
<dbReference type="PROSITE" id="PS51257">
    <property type="entry name" value="PROKAR_LIPOPROTEIN"/>
    <property type="match status" value="1"/>
</dbReference>
<organism evidence="2 3">
    <name type="scientific">Portunus trituberculatus</name>
    <name type="common">Swimming crab</name>
    <name type="synonym">Neptunus trituberculatus</name>
    <dbReference type="NCBI Taxonomy" id="210409"/>
    <lineage>
        <taxon>Eukaryota</taxon>
        <taxon>Metazoa</taxon>
        <taxon>Ecdysozoa</taxon>
        <taxon>Arthropoda</taxon>
        <taxon>Crustacea</taxon>
        <taxon>Multicrustacea</taxon>
        <taxon>Malacostraca</taxon>
        <taxon>Eumalacostraca</taxon>
        <taxon>Eucarida</taxon>
        <taxon>Decapoda</taxon>
        <taxon>Pleocyemata</taxon>
        <taxon>Brachyura</taxon>
        <taxon>Eubrachyura</taxon>
        <taxon>Portunoidea</taxon>
        <taxon>Portunidae</taxon>
        <taxon>Portuninae</taxon>
        <taxon>Portunus</taxon>
    </lineage>
</organism>
<proteinExistence type="predicted"/>
<name>A0A5B7GGW3_PORTR</name>
<gene>
    <name evidence="2" type="ORF">E2C01_052187</name>
</gene>
<feature type="region of interest" description="Disordered" evidence="1">
    <location>
        <begin position="159"/>
        <end position="206"/>
    </location>
</feature>
<protein>
    <submittedName>
        <fullName evidence="2">Uncharacterized protein</fullName>
    </submittedName>
</protein>
<evidence type="ECO:0000313" key="3">
    <source>
        <dbReference type="Proteomes" id="UP000324222"/>
    </source>
</evidence>
<evidence type="ECO:0000313" key="2">
    <source>
        <dbReference type="EMBL" id="MPC58192.1"/>
    </source>
</evidence>